<proteinExistence type="predicted"/>
<reference evidence="2 3" key="1">
    <citation type="journal article" date="2014" name="Int. J. Syst. Evol. Microbiol.">
        <title>Complete genome sequence of Corynebacterium casei LMG S-19264T (=DSM 44701T), isolated from a smear-ripened cheese.</title>
        <authorList>
            <consortium name="US DOE Joint Genome Institute (JGI-PGF)"/>
            <person name="Walter F."/>
            <person name="Albersmeier A."/>
            <person name="Kalinowski J."/>
            <person name="Ruckert C."/>
        </authorList>
    </citation>
    <scope>NUCLEOTIDE SEQUENCE [LARGE SCALE GENOMIC DNA]</scope>
    <source>
        <strain evidence="2 3">JCM 4677</strain>
    </source>
</reference>
<gene>
    <name evidence="2" type="ORF">GCM10017557_34220</name>
</gene>
<dbReference type="AlphaFoldDB" id="A0A7G1NYQ0"/>
<organism evidence="2 3">
    <name type="scientific">Streptomyces aurantiacus</name>
    <dbReference type="NCBI Taxonomy" id="47760"/>
    <lineage>
        <taxon>Bacteria</taxon>
        <taxon>Bacillati</taxon>
        <taxon>Actinomycetota</taxon>
        <taxon>Actinomycetes</taxon>
        <taxon>Kitasatosporales</taxon>
        <taxon>Streptomycetaceae</taxon>
        <taxon>Streptomyces</taxon>
        <taxon>Streptomyces aurantiacus group</taxon>
    </lineage>
</organism>
<feature type="region of interest" description="Disordered" evidence="1">
    <location>
        <begin position="30"/>
        <end position="52"/>
    </location>
</feature>
<sequence>MPETPQRLLGDWETETMQFLGWSRATEPKVPFAPQARPSRVPRGYGGNAGMAPDISMLAGTPLWRTSLHS</sequence>
<name>A0A7G1NYQ0_9ACTN</name>
<dbReference type="Proteomes" id="UP000516444">
    <property type="component" value="Chromosome"/>
</dbReference>
<evidence type="ECO:0000313" key="3">
    <source>
        <dbReference type="Proteomes" id="UP000516444"/>
    </source>
</evidence>
<keyword evidence="3" id="KW-1185">Reference proteome</keyword>
<dbReference type="EMBL" id="AP023440">
    <property type="protein sequence ID" value="BCL28563.1"/>
    <property type="molecule type" value="Genomic_DNA"/>
</dbReference>
<dbReference type="KEGG" id="sgm:GCM10017557_34220"/>
<evidence type="ECO:0000313" key="2">
    <source>
        <dbReference type="EMBL" id="BCL28563.1"/>
    </source>
</evidence>
<evidence type="ECO:0000256" key="1">
    <source>
        <dbReference type="SAM" id="MobiDB-lite"/>
    </source>
</evidence>
<accession>A0A7G1NYQ0</accession>
<protein>
    <submittedName>
        <fullName evidence="2">Uncharacterized protein</fullName>
    </submittedName>
</protein>